<evidence type="ECO:0000256" key="1">
    <source>
        <dbReference type="ARBA" id="ARBA00038376"/>
    </source>
</evidence>
<comment type="similarity">
    <text evidence="1">Belongs to the avfA family.</text>
</comment>
<dbReference type="OrthoDB" id="419598at2759"/>
<feature type="domain" description="NAD(P)-binding" evidence="3">
    <location>
        <begin position="187"/>
        <end position="303"/>
    </location>
</feature>
<dbReference type="Gene3D" id="3.40.50.720">
    <property type="entry name" value="NAD(P)-binding Rossmann-like Domain"/>
    <property type="match status" value="2"/>
</dbReference>
<feature type="compositionally biased region" description="Low complexity" evidence="2">
    <location>
        <begin position="96"/>
        <end position="113"/>
    </location>
</feature>
<dbReference type="InParanoid" id="A0A2T3A824"/>
<evidence type="ECO:0000256" key="2">
    <source>
        <dbReference type="SAM" id="MobiDB-lite"/>
    </source>
</evidence>
<reference evidence="4 5" key="1">
    <citation type="journal article" date="2018" name="Mycol. Prog.">
        <title>Coniella lustricola, a new species from submerged detritus.</title>
        <authorList>
            <person name="Raudabaugh D.B."/>
            <person name="Iturriaga T."/>
            <person name="Carver A."/>
            <person name="Mondo S."/>
            <person name="Pangilinan J."/>
            <person name="Lipzen A."/>
            <person name="He G."/>
            <person name="Amirebrahimi M."/>
            <person name="Grigoriev I.V."/>
            <person name="Miller A.N."/>
        </authorList>
    </citation>
    <scope>NUCLEOTIDE SEQUENCE [LARGE SCALE GENOMIC DNA]</scope>
    <source>
        <strain evidence="4 5">B22-T-1</strain>
    </source>
</reference>
<dbReference type="STRING" id="2025994.A0A2T3A824"/>
<feature type="region of interest" description="Disordered" evidence="2">
    <location>
        <begin position="159"/>
        <end position="185"/>
    </location>
</feature>
<feature type="region of interest" description="Disordered" evidence="2">
    <location>
        <begin position="79"/>
        <end position="113"/>
    </location>
</feature>
<dbReference type="PANTHER" id="PTHR43355:SF2">
    <property type="entry name" value="FLAVIN REDUCTASE (NADPH)"/>
    <property type="match status" value="1"/>
</dbReference>
<dbReference type="InterPro" id="IPR016040">
    <property type="entry name" value="NAD(P)-bd_dom"/>
</dbReference>
<dbReference type="InterPro" id="IPR036291">
    <property type="entry name" value="NAD(P)-bd_dom_sf"/>
</dbReference>
<dbReference type="SUPFAM" id="SSF51735">
    <property type="entry name" value="NAD(P)-binding Rossmann-fold domains"/>
    <property type="match status" value="1"/>
</dbReference>
<keyword evidence="5" id="KW-1185">Reference proteome</keyword>
<protein>
    <recommendedName>
        <fullName evidence="3">NAD(P)-binding domain-containing protein</fullName>
    </recommendedName>
</protein>
<accession>A0A2T3A824</accession>
<sequence length="316" mass="32487">MHILLIGATGRTGSAVLSESLARGHSITALVRDPSSSILTSLIASTPGYKQRLTLVTGSPLNPLDVSTAVKSAAAAAAATNSDGNTNIEKNESGQTNATIGTTNNNNGNKNNNNRLVVITTLNARRTSDSPFAAPHPSDSPPRMMTDSTANIVHALSSLSAASSPSSHCPKEDENTNPTPALSTRPKIITLSALGAGSSSQHTHCIIRAMVAHTNMKHQYADHTAVEACLRDAVAAGADLDFVIVRPTRLLDGVGAGVDKNEVAKVFETGTDTGTGGGGSATVGMMAAVSRLAVARFLVDAAESDRYDGQAPILIS</sequence>
<dbReference type="InterPro" id="IPR051606">
    <property type="entry name" value="Polyketide_Oxido-like"/>
</dbReference>
<gene>
    <name evidence="4" type="ORF">BD289DRAFT_453247</name>
</gene>
<dbReference type="Pfam" id="PF13460">
    <property type="entry name" value="NAD_binding_10"/>
    <property type="match status" value="2"/>
</dbReference>
<evidence type="ECO:0000313" key="4">
    <source>
        <dbReference type="EMBL" id="PSR85544.1"/>
    </source>
</evidence>
<feature type="region of interest" description="Disordered" evidence="2">
    <location>
        <begin position="127"/>
        <end position="146"/>
    </location>
</feature>
<organism evidence="4 5">
    <name type="scientific">Coniella lustricola</name>
    <dbReference type="NCBI Taxonomy" id="2025994"/>
    <lineage>
        <taxon>Eukaryota</taxon>
        <taxon>Fungi</taxon>
        <taxon>Dikarya</taxon>
        <taxon>Ascomycota</taxon>
        <taxon>Pezizomycotina</taxon>
        <taxon>Sordariomycetes</taxon>
        <taxon>Sordariomycetidae</taxon>
        <taxon>Diaporthales</taxon>
        <taxon>Schizoparmaceae</taxon>
        <taxon>Coniella</taxon>
    </lineage>
</organism>
<evidence type="ECO:0000259" key="3">
    <source>
        <dbReference type="Pfam" id="PF13460"/>
    </source>
</evidence>
<dbReference type="EMBL" id="KZ678441">
    <property type="protein sequence ID" value="PSR85544.1"/>
    <property type="molecule type" value="Genomic_DNA"/>
</dbReference>
<name>A0A2T3A824_9PEZI</name>
<dbReference type="GO" id="GO:0042602">
    <property type="term" value="F:riboflavin reductase (NADPH) activity"/>
    <property type="evidence" value="ECO:0007669"/>
    <property type="project" value="TreeGrafter"/>
</dbReference>
<proteinExistence type="inferred from homology"/>
<dbReference type="Proteomes" id="UP000241462">
    <property type="component" value="Unassembled WGS sequence"/>
</dbReference>
<evidence type="ECO:0000313" key="5">
    <source>
        <dbReference type="Proteomes" id="UP000241462"/>
    </source>
</evidence>
<dbReference type="AlphaFoldDB" id="A0A2T3A824"/>
<feature type="domain" description="NAD(P)-binding" evidence="3">
    <location>
        <begin position="7"/>
        <end position="136"/>
    </location>
</feature>
<dbReference type="GO" id="GO:0004074">
    <property type="term" value="F:biliverdin reductase [NAD(P)H] activity"/>
    <property type="evidence" value="ECO:0007669"/>
    <property type="project" value="TreeGrafter"/>
</dbReference>
<dbReference type="PANTHER" id="PTHR43355">
    <property type="entry name" value="FLAVIN REDUCTASE (NADPH)"/>
    <property type="match status" value="1"/>
</dbReference>